<dbReference type="Pfam" id="PF02536">
    <property type="entry name" value="mTERF"/>
    <property type="match status" value="1"/>
</dbReference>
<dbReference type="Gene3D" id="1.25.70.10">
    <property type="entry name" value="Transcription termination factor 3, mitochondrial"/>
    <property type="match status" value="1"/>
</dbReference>
<organism evidence="5 6">
    <name type="scientific">Micractinium conductrix</name>
    <dbReference type="NCBI Taxonomy" id="554055"/>
    <lineage>
        <taxon>Eukaryota</taxon>
        <taxon>Viridiplantae</taxon>
        <taxon>Chlorophyta</taxon>
        <taxon>core chlorophytes</taxon>
        <taxon>Trebouxiophyceae</taxon>
        <taxon>Chlorellales</taxon>
        <taxon>Chlorellaceae</taxon>
        <taxon>Chlorella clade</taxon>
        <taxon>Micractinium</taxon>
    </lineage>
</organism>
<sequence>MPGPCSVGCRPAQQDHATAHTACRPEQPVWQRNTSTACSWHAAQRGLRLGSERQRRRRNGAAAATGASAEVLPPPEQAAPGGQAAAAAAALQLVGCANGADGLQPGGGAATQLDASLAKDDGDVVNFMFHQYHLYERRQAKGSAARALSALQAAQPGAEALSLRRDVLPKLELLEAISPGLGWRVFRRWPEEFGSPEAVERWRLAAAYLFTVGVPPEEISRLFARHAAFFRVAVARPDALRRLFDWMAQDLQLAPQSMLKLINRCPAVVQADVDTVLKPRLRFFTQQLGLSQERAVTGLLRCPEALGVDTAWLAQRADFFCRELGMTPQEVGALFVREPSAVMSSLERLQQTVDWLRQELGLGQETLCKVVAKGGATKYPLTTLQARVAAWTDGLGFSPAELGAMLGSAPRLLLYPLQEPKYQAKLAFLKEELGLPLRALLSFPAYLTYSLAGRIAPRAAAARALGDRPLPLPKLAMTDEAFARWLGVEAEEWEAWLAAWRQGVDTQRWKLPPACRPPLFGAGQDEQPRSQLAHA</sequence>
<keyword evidence="3" id="KW-0809">Transit peptide</keyword>
<evidence type="ECO:0000256" key="3">
    <source>
        <dbReference type="ARBA" id="ARBA00022946"/>
    </source>
</evidence>
<dbReference type="GO" id="GO:0006353">
    <property type="term" value="P:DNA-templated transcription termination"/>
    <property type="evidence" value="ECO:0007669"/>
    <property type="project" value="UniProtKB-KW"/>
</dbReference>
<keyword evidence="2" id="KW-0805">Transcription regulation</keyword>
<name>A0A2P6VBP0_9CHLO</name>
<feature type="region of interest" description="Disordered" evidence="4">
    <location>
        <begin position="49"/>
        <end position="80"/>
    </location>
</feature>
<comment type="similarity">
    <text evidence="1">Belongs to the mTERF family.</text>
</comment>
<reference evidence="5 6" key="1">
    <citation type="journal article" date="2018" name="Plant J.">
        <title>Genome sequences of Chlorella sorokiniana UTEX 1602 and Micractinium conductrix SAG 241.80: implications to maltose excretion by a green alga.</title>
        <authorList>
            <person name="Arriola M.B."/>
            <person name="Velmurugan N."/>
            <person name="Zhang Y."/>
            <person name="Plunkett M.H."/>
            <person name="Hondzo H."/>
            <person name="Barney B.M."/>
        </authorList>
    </citation>
    <scope>NUCLEOTIDE SEQUENCE [LARGE SCALE GENOMIC DNA]</scope>
    <source>
        <strain evidence="5 6">SAG 241.80</strain>
    </source>
</reference>
<comment type="caution">
    <text evidence="5">The sequence shown here is derived from an EMBL/GenBank/DDBJ whole genome shotgun (WGS) entry which is preliminary data.</text>
</comment>
<evidence type="ECO:0000256" key="4">
    <source>
        <dbReference type="SAM" id="MobiDB-lite"/>
    </source>
</evidence>
<dbReference type="AlphaFoldDB" id="A0A2P6VBP0"/>
<dbReference type="STRING" id="554055.A0A2P6VBP0"/>
<dbReference type="Proteomes" id="UP000239649">
    <property type="component" value="Unassembled WGS sequence"/>
</dbReference>
<evidence type="ECO:0000256" key="2">
    <source>
        <dbReference type="ARBA" id="ARBA00022472"/>
    </source>
</evidence>
<keyword evidence="2" id="KW-0804">Transcription</keyword>
<dbReference type="PANTHER" id="PTHR13068:SF112">
    <property type="entry name" value="TRANSCRIPTION TERMINATION FACTOR 3, MITOCHONDRIAL"/>
    <property type="match status" value="1"/>
</dbReference>
<evidence type="ECO:0000313" key="5">
    <source>
        <dbReference type="EMBL" id="PSC71512.1"/>
    </source>
</evidence>
<dbReference type="PANTHER" id="PTHR13068">
    <property type="entry name" value="CGI-12 PROTEIN-RELATED"/>
    <property type="match status" value="1"/>
</dbReference>
<accession>A0A2P6VBP0</accession>
<dbReference type="OrthoDB" id="509332at2759"/>
<feature type="compositionally biased region" description="Low complexity" evidence="4">
    <location>
        <begin position="60"/>
        <end position="70"/>
    </location>
</feature>
<keyword evidence="6" id="KW-1185">Reference proteome</keyword>
<dbReference type="InterPro" id="IPR003690">
    <property type="entry name" value="MTERF"/>
</dbReference>
<dbReference type="GO" id="GO:0003676">
    <property type="term" value="F:nucleic acid binding"/>
    <property type="evidence" value="ECO:0007669"/>
    <property type="project" value="InterPro"/>
</dbReference>
<gene>
    <name evidence="5" type="ORF">C2E20_5022</name>
</gene>
<dbReference type="SMART" id="SM00733">
    <property type="entry name" value="Mterf"/>
    <property type="match status" value="5"/>
</dbReference>
<dbReference type="InterPro" id="IPR038538">
    <property type="entry name" value="MTERF_sf"/>
</dbReference>
<protein>
    <submittedName>
        <fullName evidence="5">mTERF domain-containing mitochondrial</fullName>
    </submittedName>
</protein>
<proteinExistence type="inferred from homology"/>
<evidence type="ECO:0000256" key="1">
    <source>
        <dbReference type="ARBA" id="ARBA00007692"/>
    </source>
</evidence>
<evidence type="ECO:0000313" key="6">
    <source>
        <dbReference type="Proteomes" id="UP000239649"/>
    </source>
</evidence>
<keyword evidence="2" id="KW-0806">Transcription termination</keyword>
<dbReference type="EMBL" id="LHPF02000014">
    <property type="protein sequence ID" value="PSC71512.1"/>
    <property type="molecule type" value="Genomic_DNA"/>
</dbReference>